<dbReference type="SMART" id="SM00388">
    <property type="entry name" value="HisKA"/>
    <property type="match status" value="1"/>
</dbReference>
<dbReference type="PROSITE" id="PS50110">
    <property type="entry name" value="RESPONSE_REGULATORY"/>
    <property type="match status" value="1"/>
</dbReference>
<evidence type="ECO:0000256" key="4">
    <source>
        <dbReference type="ARBA" id="ARBA00022679"/>
    </source>
</evidence>
<dbReference type="Proteomes" id="UP001465668">
    <property type="component" value="Unassembled WGS sequence"/>
</dbReference>
<accession>A0ABR2XNW4</accession>
<dbReference type="EMBL" id="JARVKM010000035">
    <property type="protein sequence ID" value="KAK9775374.1"/>
    <property type="molecule type" value="Genomic_DNA"/>
</dbReference>
<dbReference type="SMART" id="SM00387">
    <property type="entry name" value="HATPase_c"/>
    <property type="match status" value="1"/>
</dbReference>
<keyword evidence="5 9" id="KW-0418">Kinase</keyword>
<gene>
    <name evidence="9" type="ORF">SCAR479_08050</name>
</gene>
<feature type="modified residue" description="4-aspartylphosphate" evidence="6">
    <location>
        <position position="877"/>
    </location>
</feature>
<dbReference type="SMART" id="SM00448">
    <property type="entry name" value="REC"/>
    <property type="match status" value="1"/>
</dbReference>
<dbReference type="InterPro" id="IPR004358">
    <property type="entry name" value="Sig_transdc_His_kin-like_C"/>
</dbReference>
<dbReference type="EC" id="2.7.13.3" evidence="2"/>
<keyword evidence="10" id="KW-1185">Reference proteome</keyword>
<evidence type="ECO:0000256" key="5">
    <source>
        <dbReference type="ARBA" id="ARBA00022777"/>
    </source>
</evidence>
<dbReference type="Pfam" id="PF02518">
    <property type="entry name" value="HATPase_c"/>
    <property type="match status" value="1"/>
</dbReference>
<dbReference type="PRINTS" id="PR00344">
    <property type="entry name" value="BCTRLSENSOR"/>
</dbReference>
<dbReference type="SUPFAM" id="SSF52172">
    <property type="entry name" value="CheY-like"/>
    <property type="match status" value="1"/>
</dbReference>
<protein>
    <recommendedName>
        <fullName evidence="2">histidine kinase</fullName>
        <ecNumber evidence="2">2.7.13.3</ecNumber>
    </recommendedName>
</protein>
<dbReference type="Pfam" id="PF00512">
    <property type="entry name" value="HisKA"/>
    <property type="match status" value="1"/>
</dbReference>
<dbReference type="GO" id="GO:0016301">
    <property type="term" value="F:kinase activity"/>
    <property type="evidence" value="ECO:0007669"/>
    <property type="project" value="UniProtKB-KW"/>
</dbReference>
<dbReference type="Pfam" id="PF00072">
    <property type="entry name" value="Response_reg"/>
    <property type="match status" value="1"/>
</dbReference>
<dbReference type="InterPro" id="IPR003594">
    <property type="entry name" value="HATPase_dom"/>
</dbReference>
<sequence length="996" mass="110479">MAVRMAYLPRGGAERPTNITKPLLPARPSAIGPIFDIENSTVPLSPFDPSIHEQVYVGPSQTGEAIQPDPPARFDSRYLYPSLAQNERLRLTLLWYHTRFIEQDEPLLAKIDTLVKGLQQAIGWEYAIASMTNESTCTGLATAHLPISRLPRREATCAHTINQTPSSVFMVTDMFKDWRFKHSPQVEVVGLRSYAGTQLRLLADDGEEIALGSLCVTSDTPRPPLSQGQRDLIVRFAEIISSAIASHTRQRRLKEREAMRTLLAALQNQAELDYEKNAVEVVRQAYPTARVSLQVSTDGQLAVDGRPPFSISGIHEGLWEDSQYIEETINNSNHTKLVSAQTVRAVVARCGSSDKYLIVASTELHHVFDDFDAWYVSRSASIIADTLQRRLLQQALEARETFLRGMTHQLRTPIHGILGSVELLAEALTGSQFLDIEYGGRPGASISASPLECLATIKNSGQELMTTVNNILKHNTWTDALRPGRPRPYDLNQLEADIIPEILAVLPPEQLRGISIDFRQDLADGRCIITTDAQMLKDCLQAIILNAAQAVLGSASGTVSITMRSTSDFSWLIIDVVDNGRGIDLANHSRIFEPYEKVDSHKPGAGLGLTLADKIARILNGSVKLISSALGSGSHFRIELQNSDIAAPIGPYTKPILDLKSMPRKFVDISCDKKHSHFIGHITEYLARNGFQQTQLSDAALIVTNTSSNETVSELHATNPKAAIIGCKQINGLEQPAHEPFLVTTNGPLFTQRLDQILQRADELYKNLSREVDKRHAKSIIMASMLDAIDDETPQSPSIMNMVQLSSEDRSTTPRRSSISPLRALLVDDNTVNLRVLQMFCHKRRIPYVTAEDGDLAYQQYKKAAEEKEPFTLVLMDLQMPRCDGIQATSTIRSYENEHCLARSSIFMKLRIAGGSNPPEGDTFDGVFIPGGTAIGHNAMAMVRSEKIVGADADLFRPERFLECSEEIEAEMERTIDMIFWIGSGCVLARWWRRLS</sequence>
<evidence type="ECO:0000256" key="2">
    <source>
        <dbReference type="ARBA" id="ARBA00012438"/>
    </source>
</evidence>
<dbReference type="SUPFAM" id="SSF55874">
    <property type="entry name" value="ATPase domain of HSP90 chaperone/DNA topoisomerase II/histidine kinase"/>
    <property type="match status" value="1"/>
</dbReference>
<evidence type="ECO:0000313" key="9">
    <source>
        <dbReference type="EMBL" id="KAK9775374.1"/>
    </source>
</evidence>
<dbReference type="SUPFAM" id="SSF48264">
    <property type="entry name" value="Cytochrome P450"/>
    <property type="match status" value="1"/>
</dbReference>
<dbReference type="InterPro" id="IPR001789">
    <property type="entry name" value="Sig_transdc_resp-reg_receiver"/>
</dbReference>
<comment type="caution">
    <text evidence="9">The sequence shown here is derived from an EMBL/GenBank/DDBJ whole genome shotgun (WGS) entry which is preliminary data.</text>
</comment>
<name>A0ABR2XNW4_9PEZI</name>
<dbReference type="SUPFAM" id="SSF55781">
    <property type="entry name" value="GAF domain-like"/>
    <property type="match status" value="1"/>
</dbReference>
<evidence type="ECO:0000313" key="10">
    <source>
        <dbReference type="Proteomes" id="UP001465668"/>
    </source>
</evidence>
<dbReference type="InterPro" id="IPR011006">
    <property type="entry name" value="CheY-like_superfamily"/>
</dbReference>
<feature type="domain" description="Response regulatory" evidence="8">
    <location>
        <begin position="823"/>
        <end position="972"/>
    </location>
</feature>
<dbReference type="PANTHER" id="PTHR43047:SF72">
    <property type="entry name" value="OSMOSENSING HISTIDINE PROTEIN KINASE SLN1"/>
    <property type="match status" value="1"/>
</dbReference>
<dbReference type="PROSITE" id="PS50109">
    <property type="entry name" value="HIS_KIN"/>
    <property type="match status" value="1"/>
</dbReference>
<dbReference type="Gene3D" id="3.30.565.10">
    <property type="entry name" value="Histidine kinase-like ATPase, C-terminal domain"/>
    <property type="match status" value="1"/>
</dbReference>
<keyword evidence="4" id="KW-0808">Transferase</keyword>
<dbReference type="InterPro" id="IPR036890">
    <property type="entry name" value="HATPase_C_sf"/>
</dbReference>
<comment type="catalytic activity">
    <reaction evidence="1">
        <text>ATP + protein L-histidine = ADP + protein N-phospho-L-histidine.</text>
        <dbReference type="EC" id="2.7.13.3"/>
    </reaction>
</comment>
<dbReference type="Gene3D" id="1.10.287.130">
    <property type="match status" value="1"/>
</dbReference>
<proteinExistence type="predicted"/>
<dbReference type="Gene3D" id="1.10.630.10">
    <property type="entry name" value="Cytochrome P450"/>
    <property type="match status" value="1"/>
</dbReference>
<dbReference type="CDD" id="cd00075">
    <property type="entry name" value="HATPase"/>
    <property type="match status" value="1"/>
</dbReference>
<feature type="domain" description="Histidine kinase" evidence="7">
    <location>
        <begin position="405"/>
        <end position="644"/>
    </location>
</feature>
<dbReference type="InterPro" id="IPR005467">
    <property type="entry name" value="His_kinase_dom"/>
</dbReference>
<dbReference type="InterPro" id="IPR003661">
    <property type="entry name" value="HisK_dim/P_dom"/>
</dbReference>
<organism evidence="9 10">
    <name type="scientific">Seiridium cardinale</name>
    <dbReference type="NCBI Taxonomy" id="138064"/>
    <lineage>
        <taxon>Eukaryota</taxon>
        <taxon>Fungi</taxon>
        <taxon>Dikarya</taxon>
        <taxon>Ascomycota</taxon>
        <taxon>Pezizomycotina</taxon>
        <taxon>Sordariomycetes</taxon>
        <taxon>Xylariomycetidae</taxon>
        <taxon>Amphisphaeriales</taxon>
        <taxon>Sporocadaceae</taxon>
        <taxon>Seiridium</taxon>
    </lineage>
</organism>
<dbReference type="InterPro" id="IPR036396">
    <property type="entry name" value="Cyt_P450_sf"/>
</dbReference>
<dbReference type="CDD" id="cd00082">
    <property type="entry name" value="HisKA"/>
    <property type="match status" value="1"/>
</dbReference>
<dbReference type="Gene3D" id="3.40.50.2300">
    <property type="match status" value="1"/>
</dbReference>
<evidence type="ECO:0000259" key="7">
    <source>
        <dbReference type="PROSITE" id="PS50109"/>
    </source>
</evidence>
<evidence type="ECO:0000256" key="3">
    <source>
        <dbReference type="ARBA" id="ARBA00022553"/>
    </source>
</evidence>
<keyword evidence="3 6" id="KW-0597">Phosphoprotein</keyword>
<reference evidence="9 10" key="1">
    <citation type="submission" date="2024-02" db="EMBL/GenBank/DDBJ databases">
        <title>First draft genome assembly of two strains of Seiridium cardinale.</title>
        <authorList>
            <person name="Emiliani G."/>
            <person name="Scali E."/>
        </authorList>
    </citation>
    <scope>NUCLEOTIDE SEQUENCE [LARGE SCALE GENOMIC DNA]</scope>
    <source>
        <strain evidence="9 10">BM-138-000479</strain>
    </source>
</reference>
<dbReference type="PANTHER" id="PTHR43047">
    <property type="entry name" value="TWO-COMPONENT HISTIDINE PROTEIN KINASE"/>
    <property type="match status" value="1"/>
</dbReference>
<evidence type="ECO:0000256" key="6">
    <source>
        <dbReference type="PROSITE-ProRule" id="PRU00169"/>
    </source>
</evidence>
<dbReference type="CDD" id="cd17546">
    <property type="entry name" value="REC_hyHK_CKI1_RcsC-like"/>
    <property type="match status" value="1"/>
</dbReference>
<evidence type="ECO:0000256" key="1">
    <source>
        <dbReference type="ARBA" id="ARBA00000085"/>
    </source>
</evidence>
<dbReference type="InterPro" id="IPR036097">
    <property type="entry name" value="HisK_dim/P_sf"/>
</dbReference>
<evidence type="ECO:0000259" key="8">
    <source>
        <dbReference type="PROSITE" id="PS50110"/>
    </source>
</evidence>
<dbReference type="SUPFAM" id="SSF47384">
    <property type="entry name" value="Homodimeric domain of signal transducing histidine kinase"/>
    <property type="match status" value="1"/>
</dbReference>